<dbReference type="AlphaFoldDB" id="A0A974DXJ3"/>
<keyword evidence="11" id="KW-0249">Electron transport</keyword>
<comment type="subunit">
    <text evidence="4">Complex I is composed of 45 different subunits.</text>
</comment>
<evidence type="ECO:0000256" key="15">
    <source>
        <dbReference type="ARBA" id="ARBA00030166"/>
    </source>
</evidence>
<evidence type="ECO:0000256" key="8">
    <source>
        <dbReference type="ARBA" id="ARBA00022692"/>
    </source>
</evidence>
<proteinExistence type="inferred from homology"/>
<evidence type="ECO:0000256" key="17">
    <source>
        <dbReference type="SAM" id="Phobius"/>
    </source>
</evidence>
<accession>A0A974DXJ3</accession>
<name>A0A974DXJ3_XENLA</name>
<keyword evidence="12 17" id="KW-1133">Transmembrane helix</keyword>
<sequence>MLVSRATGTLRLPLTLCIRSMYTATKPDTSRPNWLRVGLALGSTATIWALLFKQRNDDIAEYNKRNGLQ</sequence>
<evidence type="ECO:0000256" key="4">
    <source>
        <dbReference type="ARBA" id="ARBA00011533"/>
    </source>
</evidence>
<keyword evidence="9" id="KW-0999">Mitochondrion inner membrane</keyword>
<evidence type="ECO:0000256" key="11">
    <source>
        <dbReference type="ARBA" id="ARBA00022982"/>
    </source>
</evidence>
<evidence type="ECO:0000256" key="13">
    <source>
        <dbReference type="ARBA" id="ARBA00023128"/>
    </source>
</evidence>
<organism evidence="18 19">
    <name type="scientific">Xenopus laevis</name>
    <name type="common">African clawed frog</name>
    <dbReference type="NCBI Taxonomy" id="8355"/>
    <lineage>
        <taxon>Eukaryota</taxon>
        <taxon>Metazoa</taxon>
        <taxon>Chordata</taxon>
        <taxon>Craniata</taxon>
        <taxon>Vertebrata</taxon>
        <taxon>Euteleostomi</taxon>
        <taxon>Amphibia</taxon>
        <taxon>Batrachia</taxon>
        <taxon>Anura</taxon>
        <taxon>Pipoidea</taxon>
        <taxon>Pipidae</taxon>
        <taxon>Xenopodinae</taxon>
        <taxon>Xenopus</taxon>
        <taxon>Xenopus</taxon>
    </lineage>
</organism>
<evidence type="ECO:0000256" key="7">
    <source>
        <dbReference type="ARBA" id="ARBA00022660"/>
    </source>
</evidence>
<comment type="subcellular location">
    <subcellularLocation>
        <location evidence="2">Mitochondrion inner membrane</location>
        <topology evidence="2">Single-pass membrane protein</topology>
    </subcellularLocation>
</comment>
<feature type="transmembrane region" description="Helical" evidence="17">
    <location>
        <begin position="34"/>
        <end position="52"/>
    </location>
</feature>
<evidence type="ECO:0000313" key="19">
    <source>
        <dbReference type="Proteomes" id="UP000694892"/>
    </source>
</evidence>
<dbReference type="PANTHER" id="PTHR17097">
    <property type="entry name" value="NADH-UBIQUINONE OXIDOREDUCTASE KFYI SUBUNIT"/>
    <property type="match status" value="1"/>
</dbReference>
<dbReference type="Proteomes" id="UP000694892">
    <property type="component" value="Chromosome 1L"/>
</dbReference>
<evidence type="ECO:0000256" key="2">
    <source>
        <dbReference type="ARBA" id="ARBA00004434"/>
    </source>
</evidence>
<comment type="function">
    <text evidence="1">Accessory subunit of the mitochondrial membrane respiratory chain NADH dehydrogenase (Complex I), that is believed not to be involved in catalysis. Complex I functions in the transfer of electrons from NADH to the respiratory chain. The immediate electron acceptor for the enzyme is believed to be ubiquinone.</text>
</comment>
<evidence type="ECO:0000256" key="14">
    <source>
        <dbReference type="ARBA" id="ARBA00023136"/>
    </source>
</evidence>
<keyword evidence="10" id="KW-0809">Transit peptide</keyword>
<dbReference type="InterPro" id="IPR026192">
    <property type="entry name" value="NDUFC1"/>
</dbReference>
<keyword evidence="13" id="KW-0496">Mitochondrion</keyword>
<evidence type="ECO:0000256" key="5">
    <source>
        <dbReference type="ARBA" id="ARBA00016767"/>
    </source>
</evidence>
<keyword evidence="14 17" id="KW-0472">Membrane</keyword>
<dbReference type="GO" id="GO:0045271">
    <property type="term" value="C:respiratory chain complex I"/>
    <property type="evidence" value="ECO:0007669"/>
    <property type="project" value="InterPro"/>
</dbReference>
<keyword evidence="7" id="KW-0679">Respiratory chain</keyword>
<reference evidence="19" key="1">
    <citation type="journal article" date="2016" name="Nature">
        <title>Genome evolution in the allotetraploid frog Xenopus laevis.</title>
        <authorList>
            <person name="Session A.M."/>
            <person name="Uno Y."/>
            <person name="Kwon T."/>
            <person name="Chapman J.A."/>
            <person name="Toyoda A."/>
            <person name="Takahashi S."/>
            <person name="Fukui A."/>
            <person name="Hikosaka A."/>
            <person name="Suzuki A."/>
            <person name="Kondo M."/>
            <person name="van Heeringen S.J."/>
            <person name="Quigley I."/>
            <person name="Heinz S."/>
            <person name="Ogino H."/>
            <person name="Ochi H."/>
            <person name="Hellsten U."/>
            <person name="Lyons J.B."/>
            <person name="Simakov O."/>
            <person name="Putnam N."/>
            <person name="Stites J."/>
            <person name="Kuroki Y."/>
            <person name="Tanaka T."/>
            <person name="Michiue T."/>
            <person name="Watanabe M."/>
            <person name="Bogdanovic O."/>
            <person name="Lister R."/>
            <person name="Georgiou G."/>
            <person name="Paranjpe S.S."/>
            <person name="van Kruijsbergen I."/>
            <person name="Shu S."/>
            <person name="Carlson J."/>
            <person name="Kinoshita T."/>
            <person name="Ohta Y."/>
            <person name="Mawaribuchi S."/>
            <person name="Jenkins J."/>
            <person name="Grimwood J."/>
            <person name="Schmutz J."/>
            <person name="Mitros T."/>
            <person name="Mozaffari S.V."/>
            <person name="Suzuki Y."/>
            <person name="Haramoto Y."/>
            <person name="Yamamoto T.S."/>
            <person name="Takagi C."/>
            <person name="Heald R."/>
            <person name="Miller K."/>
            <person name="Haudenschild C."/>
            <person name="Kitzman J."/>
            <person name="Nakayama T."/>
            <person name="Izutsu Y."/>
            <person name="Robert J."/>
            <person name="Fortriede J."/>
            <person name="Burns K."/>
            <person name="Lotay V."/>
            <person name="Karimi K."/>
            <person name="Yasuoka Y."/>
            <person name="Dichmann D.S."/>
            <person name="Flajnik M.F."/>
            <person name="Houston D.W."/>
            <person name="Shendure J."/>
            <person name="DuPasquier L."/>
            <person name="Vize P.D."/>
            <person name="Zorn A.M."/>
            <person name="Ito M."/>
            <person name="Marcotte E.M."/>
            <person name="Wallingford J.B."/>
            <person name="Ito Y."/>
            <person name="Asashima M."/>
            <person name="Ueno N."/>
            <person name="Matsuda Y."/>
            <person name="Veenstra G.J."/>
            <person name="Fujiyama A."/>
            <person name="Harland R.M."/>
            <person name="Taira M."/>
            <person name="Rokhsar D.S."/>
        </authorList>
    </citation>
    <scope>NUCLEOTIDE SEQUENCE [LARGE SCALE GENOMIC DNA]</scope>
    <source>
        <strain evidence="19">J</strain>
    </source>
</reference>
<evidence type="ECO:0000256" key="10">
    <source>
        <dbReference type="ARBA" id="ARBA00022946"/>
    </source>
</evidence>
<evidence type="ECO:0000256" key="12">
    <source>
        <dbReference type="ARBA" id="ARBA00022989"/>
    </source>
</evidence>
<evidence type="ECO:0000256" key="3">
    <source>
        <dbReference type="ARBA" id="ARBA00008713"/>
    </source>
</evidence>
<evidence type="ECO:0000313" key="18">
    <source>
        <dbReference type="EMBL" id="OCT99788.1"/>
    </source>
</evidence>
<keyword evidence="6" id="KW-0813">Transport</keyword>
<comment type="similarity">
    <text evidence="3">Belongs to the complex I NDUFC1 subunit family.</text>
</comment>
<evidence type="ECO:0000256" key="6">
    <source>
        <dbReference type="ARBA" id="ARBA00022448"/>
    </source>
</evidence>
<protein>
    <recommendedName>
        <fullName evidence="5">NADH dehydrogenase [ubiquinone] 1 subunit C1, mitochondrial</fullName>
    </recommendedName>
    <alternativeName>
        <fullName evidence="15">Complex I-KFYI</fullName>
    </alternativeName>
    <alternativeName>
        <fullName evidence="16">NADH-ubiquinone oxidoreductase KFYI subunit</fullName>
    </alternativeName>
</protein>
<evidence type="ECO:0000256" key="16">
    <source>
        <dbReference type="ARBA" id="ARBA00032841"/>
    </source>
</evidence>
<evidence type="ECO:0000256" key="9">
    <source>
        <dbReference type="ARBA" id="ARBA00022792"/>
    </source>
</evidence>
<dbReference type="EMBL" id="CM004466">
    <property type="protein sequence ID" value="OCT99788.1"/>
    <property type="molecule type" value="Genomic_DNA"/>
</dbReference>
<keyword evidence="8 17" id="KW-0812">Transmembrane</keyword>
<dbReference type="GO" id="GO:0005743">
    <property type="term" value="C:mitochondrial inner membrane"/>
    <property type="evidence" value="ECO:0007669"/>
    <property type="project" value="UniProtKB-SubCell"/>
</dbReference>
<dbReference type="OMA" id="DTHEYKM"/>
<gene>
    <name evidence="18" type="ORF">XELAEV_18005569mg</name>
</gene>
<dbReference type="PANTHER" id="PTHR17097:SF0">
    <property type="entry name" value="NADH DEHYDROGENASE [UBIQUINONE] 1 SUBUNIT C1, MITOCHONDRIAL"/>
    <property type="match status" value="1"/>
</dbReference>
<dbReference type="Pfam" id="PF15088">
    <property type="entry name" value="NADH_dh_m_C1"/>
    <property type="match status" value="1"/>
</dbReference>
<evidence type="ECO:0000256" key="1">
    <source>
        <dbReference type="ARBA" id="ARBA00003195"/>
    </source>
</evidence>